<dbReference type="RefSeq" id="WP_055455378.1">
    <property type="nucleotide sequence ID" value="NZ_CYHE01000004.1"/>
</dbReference>
<proteinExistence type="inferred from homology"/>
<dbReference type="PANTHER" id="PTHR44196">
    <property type="entry name" value="DEHYDROGENASE/REDUCTASE SDR FAMILY MEMBER 7B"/>
    <property type="match status" value="1"/>
</dbReference>
<dbReference type="Pfam" id="PF00106">
    <property type="entry name" value="adh_short"/>
    <property type="match status" value="1"/>
</dbReference>
<evidence type="ECO:0000256" key="2">
    <source>
        <dbReference type="ARBA" id="ARBA00023002"/>
    </source>
</evidence>
<protein>
    <submittedName>
        <fullName evidence="4">NAD(P)-dependent dehydrogenase, short-chain alcohol dehydrogenase family</fullName>
    </submittedName>
</protein>
<name>A0A0K6HXN9_9HYPH</name>
<dbReference type="PANTHER" id="PTHR44196:SF4">
    <property type="entry name" value="SHORT CHAIN DEHYDROGENASE"/>
    <property type="match status" value="1"/>
</dbReference>
<sequence>MTDKILDGRIAVVTGASRGIGYFIARELGRLGAHVIAVARTVGGLEELDDEIKAAGGQTTLVPLDVTDYDALDRLGAAIFERWKKLDILVGNAGVLGTLSPLGHVDIKTWDKVMAANVTANWRLIRSLDPLLRQSDAGRAVFLSSGAAHKCKAYWGPYSVSKAALEALVRTYTAETRLTPLQISLVNPGPVRTSMRAQAMPGEDPATLPHPEDVAKAIIPLTLPTFTDGGRLYDHPSRSFKDFVQVAS</sequence>
<accession>A0A0K6HXN9</accession>
<dbReference type="SUPFAM" id="SSF51735">
    <property type="entry name" value="NAD(P)-binding Rossmann-fold domains"/>
    <property type="match status" value="1"/>
</dbReference>
<feature type="domain" description="Ketoreductase" evidence="3">
    <location>
        <begin position="9"/>
        <end position="194"/>
    </location>
</feature>
<dbReference type="GO" id="GO:0016020">
    <property type="term" value="C:membrane"/>
    <property type="evidence" value="ECO:0007669"/>
    <property type="project" value="TreeGrafter"/>
</dbReference>
<dbReference type="GO" id="GO:0016491">
    <property type="term" value="F:oxidoreductase activity"/>
    <property type="evidence" value="ECO:0007669"/>
    <property type="project" value="UniProtKB-KW"/>
</dbReference>
<dbReference type="CDD" id="cd05233">
    <property type="entry name" value="SDR_c"/>
    <property type="match status" value="1"/>
</dbReference>
<dbReference type="InterPro" id="IPR036291">
    <property type="entry name" value="NAD(P)-bd_dom_sf"/>
</dbReference>
<dbReference type="OrthoDB" id="9790785at2"/>
<dbReference type="InterPro" id="IPR002347">
    <property type="entry name" value="SDR_fam"/>
</dbReference>
<reference evidence="5" key="1">
    <citation type="submission" date="2015-08" db="EMBL/GenBank/DDBJ databases">
        <authorList>
            <person name="Varghese N."/>
        </authorList>
    </citation>
    <scope>NUCLEOTIDE SEQUENCE [LARGE SCALE GENOMIC DNA]</scope>
    <source>
        <strain evidence="5">DSM 23407</strain>
    </source>
</reference>
<dbReference type="Gene3D" id="3.40.50.720">
    <property type="entry name" value="NAD(P)-binding Rossmann-like Domain"/>
    <property type="match status" value="1"/>
</dbReference>
<evidence type="ECO:0000256" key="1">
    <source>
        <dbReference type="ARBA" id="ARBA00006484"/>
    </source>
</evidence>
<evidence type="ECO:0000313" key="4">
    <source>
        <dbReference type="EMBL" id="CUA95640.1"/>
    </source>
</evidence>
<gene>
    <name evidence="4" type="ORF">Ga0061067_10484</name>
</gene>
<comment type="similarity">
    <text evidence="1">Belongs to the short-chain dehydrogenases/reductases (SDR) family.</text>
</comment>
<evidence type="ECO:0000259" key="3">
    <source>
        <dbReference type="SMART" id="SM00822"/>
    </source>
</evidence>
<evidence type="ECO:0000313" key="5">
    <source>
        <dbReference type="Proteomes" id="UP000183900"/>
    </source>
</evidence>
<keyword evidence="2" id="KW-0560">Oxidoreductase</keyword>
<dbReference type="InterPro" id="IPR057326">
    <property type="entry name" value="KR_dom"/>
</dbReference>
<dbReference type="EMBL" id="CYHE01000004">
    <property type="protein sequence ID" value="CUA95640.1"/>
    <property type="molecule type" value="Genomic_DNA"/>
</dbReference>
<dbReference type="PRINTS" id="PR00081">
    <property type="entry name" value="GDHRDH"/>
</dbReference>
<dbReference type="AlphaFoldDB" id="A0A0K6HXN9"/>
<organism evidence="4 5">
    <name type="scientific">Pannonibacter indicus</name>
    <dbReference type="NCBI Taxonomy" id="466044"/>
    <lineage>
        <taxon>Bacteria</taxon>
        <taxon>Pseudomonadati</taxon>
        <taxon>Pseudomonadota</taxon>
        <taxon>Alphaproteobacteria</taxon>
        <taxon>Hyphomicrobiales</taxon>
        <taxon>Stappiaceae</taxon>
        <taxon>Pannonibacter</taxon>
    </lineage>
</organism>
<keyword evidence="5" id="KW-1185">Reference proteome</keyword>
<dbReference type="Proteomes" id="UP000183900">
    <property type="component" value="Unassembled WGS sequence"/>
</dbReference>
<dbReference type="SMART" id="SM00822">
    <property type="entry name" value="PKS_KR"/>
    <property type="match status" value="1"/>
</dbReference>